<gene>
    <name evidence="2" type="ORF">FGL95_01670</name>
</gene>
<dbReference type="InterPro" id="IPR036513">
    <property type="entry name" value="STAS_dom_sf"/>
</dbReference>
<dbReference type="Gene3D" id="3.30.750.24">
    <property type="entry name" value="STAS domain"/>
    <property type="match status" value="1"/>
</dbReference>
<reference evidence="2 3" key="1">
    <citation type="submission" date="2019-05" db="EMBL/GenBank/DDBJ databases">
        <authorList>
            <person name="Lee S.D."/>
        </authorList>
    </citation>
    <scope>NUCLEOTIDE SEQUENCE [LARGE SCALE GENOMIC DNA]</scope>
    <source>
        <strain evidence="2 3">YC2-7</strain>
    </source>
</reference>
<dbReference type="GO" id="GO:0043856">
    <property type="term" value="F:anti-sigma factor antagonist activity"/>
    <property type="evidence" value="ECO:0007669"/>
    <property type="project" value="TreeGrafter"/>
</dbReference>
<comment type="caution">
    <text evidence="2">The sequence shown here is derived from an EMBL/GenBank/DDBJ whole genome shotgun (WGS) entry which is preliminary data.</text>
</comment>
<dbReference type="SUPFAM" id="SSF52091">
    <property type="entry name" value="SpoIIaa-like"/>
    <property type="match status" value="1"/>
</dbReference>
<dbReference type="Pfam" id="PF01740">
    <property type="entry name" value="STAS"/>
    <property type="match status" value="1"/>
</dbReference>
<reference evidence="2 3" key="2">
    <citation type="submission" date="2020-06" db="EMBL/GenBank/DDBJ databases">
        <title>Antribacter stalactiti gen. nov., sp. nov., a new member of the family Nacardiaceae isolated from a cave.</title>
        <authorList>
            <person name="Kim I.S."/>
        </authorList>
    </citation>
    <scope>NUCLEOTIDE SEQUENCE [LARGE SCALE GENOMIC DNA]</scope>
    <source>
        <strain evidence="2 3">YC2-7</strain>
    </source>
</reference>
<keyword evidence="3" id="KW-1185">Reference proteome</keyword>
<dbReference type="CDD" id="cd07043">
    <property type="entry name" value="STAS_anti-anti-sigma_factors"/>
    <property type="match status" value="1"/>
</dbReference>
<dbReference type="InterPro" id="IPR002645">
    <property type="entry name" value="STAS_dom"/>
</dbReference>
<organism evidence="2 3">
    <name type="scientific">Antrihabitans stalactiti</name>
    <dbReference type="NCBI Taxonomy" id="2584121"/>
    <lineage>
        <taxon>Bacteria</taxon>
        <taxon>Bacillati</taxon>
        <taxon>Actinomycetota</taxon>
        <taxon>Actinomycetes</taxon>
        <taxon>Mycobacteriales</taxon>
        <taxon>Nocardiaceae</taxon>
        <taxon>Antrihabitans</taxon>
    </lineage>
</organism>
<feature type="domain" description="STAS" evidence="1">
    <location>
        <begin position="1"/>
        <end position="103"/>
    </location>
</feature>
<dbReference type="PROSITE" id="PS50801">
    <property type="entry name" value="STAS"/>
    <property type="match status" value="1"/>
</dbReference>
<dbReference type="EMBL" id="VCQU01000001">
    <property type="protein sequence ID" value="NMN93746.1"/>
    <property type="molecule type" value="Genomic_DNA"/>
</dbReference>
<evidence type="ECO:0000259" key="1">
    <source>
        <dbReference type="PROSITE" id="PS50801"/>
    </source>
</evidence>
<evidence type="ECO:0000313" key="2">
    <source>
        <dbReference type="EMBL" id="NMN93746.1"/>
    </source>
</evidence>
<sequence length="120" mass="12476">MMVDGVTVLAVAGSLDLLTMAEFQDAVDSALDTEPVALIIDLTEVEFLASAGMSVLISASRGAAHIPFAVVADGPATSRPIRLTALDTVFSLTATREEAVRNCTPRPSDIAAVDPAQVHQ</sequence>
<dbReference type="Proteomes" id="UP000535543">
    <property type="component" value="Unassembled WGS sequence"/>
</dbReference>
<name>A0A848K800_9NOCA</name>
<proteinExistence type="predicted"/>
<dbReference type="PANTHER" id="PTHR33495:SF13">
    <property type="entry name" value="ANTI-SIGMA-F FACTOR ANTAGONIST RSFB"/>
    <property type="match status" value="1"/>
</dbReference>
<dbReference type="AlphaFoldDB" id="A0A848K800"/>
<evidence type="ECO:0000313" key="3">
    <source>
        <dbReference type="Proteomes" id="UP000535543"/>
    </source>
</evidence>
<accession>A0A848K800</accession>
<protein>
    <submittedName>
        <fullName evidence="2">STAS domain-containing protein</fullName>
    </submittedName>
</protein>
<dbReference type="PANTHER" id="PTHR33495">
    <property type="entry name" value="ANTI-SIGMA FACTOR ANTAGONIST TM_1081-RELATED-RELATED"/>
    <property type="match status" value="1"/>
</dbReference>